<feature type="region of interest" description="Disordered" evidence="1">
    <location>
        <begin position="40"/>
        <end position="82"/>
    </location>
</feature>
<gene>
    <name evidence="2" type="ORF">PIB30_039219</name>
</gene>
<dbReference type="EMBL" id="JASCZI010030414">
    <property type="protein sequence ID" value="MED6122386.1"/>
    <property type="molecule type" value="Genomic_DNA"/>
</dbReference>
<evidence type="ECO:0000256" key="1">
    <source>
        <dbReference type="SAM" id="MobiDB-lite"/>
    </source>
</evidence>
<protein>
    <submittedName>
        <fullName evidence="2">Uncharacterized protein</fullName>
    </submittedName>
</protein>
<evidence type="ECO:0000313" key="2">
    <source>
        <dbReference type="EMBL" id="MED6122386.1"/>
    </source>
</evidence>
<sequence length="169" mass="18765">MKEREGRTVFKCRGASRGRAMPIAWKRPQMGAQNVHKWARTGARPERRERAALPVTNPRAPSAGARTHQGHRADHGRADAPRRGRECAIQLGSFGRMWPSSLCGRAKAIPRAREACGRAIKMGRVRGGSSDEEFGNLRSCGRATRGRPHHFLVSTFFLCFSPFSHFFGG</sequence>
<organism evidence="2 3">
    <name type="scientific">Stylosanthes scabra</name>
    <dbReference type="NCBI Taxonomy" id="79078"/>
    <lineage>
        <taxon>Eukaryota</taxon>
        <taxon>Viridiplantae</taxon>
        <taxon>Streptophyta</taxon>
        <taxon>Embryophyta</taxon>
        <taxon>Tracheophyta</taxon>
        <taxon>Spermatophyta</taxon>
        <taxon>Magnoliopsida</taxon>
        <taxon>eudicotyledons</taxon>
        <taxon>Gunneridae</taxon>
        <taxon>Pentapetalae</taxon>
        <taxon>rosids</taxon>
        <taxon>fabids</taxon>
        <taxon>Fabales</taxon>
        <taxon>Fabaceae</taxon>
        <taxon>Papilionoideae</taxon>
        <taxon>50 kb inversion clade</taxon>
        <taxon>dalbergioids sensu lato</taxon>
        <taxon>Dalbergieae</taxon>
        <taxon>Pterocarpus clade</taxon>
        <taxon>Stylosanthes</taxon>
    </lineage>
</organism>
<comment type="caution">
    <text evidence="2">The sequence shown here is derived from an EMBL/GenBank/DDBJ whole genome shotgun (WGS) entry which is preliminary data.</text>
</comment>
<accession>A0ABU6RET4</accession>
<evidence type="ECO:0000313" key="3">
    <source>
        <dbReference type="Proteomes" id="UP001341840"/>
    </source>
</evidence>
<name>A0ABU6RET4_9FABA</name>
<dbReference type="Proteomes" id="UP001341840">
    <property type="component" value="Unassembled WGS sequence"/>
</dbReference>
<reference evidence="2 3" key="1">
    <citation type="journal article" date="2023" name="Plants (Basel)">
        <title>Bridging the Gap: Combining Genomics and Transcriptomics Approaches to Understand Stylosanthes scabra, an Orphan Legume from the Brazilian Caatinga.</title>
        <authorList>
            <person name="Ferreira-Neto J.R.C."/>
            <person name="da Silva M.D."/>
            <person name="Binneck E."/>
            <person name="de Melo N.F."/>
            <person name="da Silva R.H."/>
            <person name="de Melo A.L.T.M."/>
            <person name="Pandolfi V."/>
            <person name="Bustamante F.O."/>
            <person name="Brasileiro-Vidal A.C."/>
            <person name="Benko-Iseppon A.M."/>
        </authorList>
    </citation>
    <scope>NUCLEOTIDE SEQUENCE [LARGE SCALE GENOMIC DNA]</scope>
    <source>
        <tissue evidence="2">Leaves</tissue>
    </source>
</reference>
<proteinExistence type="predicted"/>
<keyword evidence="3" id="KW-1185">Reference proteome</keyword>
<feature type="compositionally biased region" description="Basic and acidic residues" evidence="1">
    <location>
        <begin position="71"/>
        <end position="82"/>
    </location>
</feature>